<feature type="domain" description="F-box" evidence="2">
    <location>
        <begin position="48"/>
        <end position="87"/>
    </location>
</feature>
<proteinExistence type="predicted"/>
<accession>A0A2H3B4J4</accession>
<evidence type="ECO:0000259" key="2">
    <source>
        <dbReference type="Pfam" id="PF12937"/>
    </source>
</evidence>
<dbReference type="InterPro" id="IPR036047">
    <property type="entry name" value="F-box-like_dom_sf"/>
</dbReference>
<feature type="compositionally biased region" description="Polar residues" evidence="1">
    <location>
        <begin position="1"/>
        <end position="11"/>
    </location>
</feature>
<organism evidence="3 4">
    <name type="scientific">Armillaria solidipes</name>
    <dbReference type="NCBI Taxonomy" id="1076256"/>
    <lineage>
        <taxon>Eukaryota</taxon>
        <taxon>Fungi</taxon>
        <taxon>Dikarya</taxon>
        <taxon>Basidiomycota</taxon>
        <taxon>Agaricomycotina</taxon>
        <taxon>Agaricomycetes</taxon>
        <taxon>Agaricomycetidae</taxon>
        <taxon>Agaricales</taxon>
        <taxon>Marasmiineae</taxon>
        <taxon>Physalacriaceae</taxon>
        <taxon>Armillaria</taxon>
    </lineage>
</organism>
<dbReference type="InterPro" id="IPR001810">
    <property type="entry name" value="F-box_dom"/>
</dbReference>
<dbReference type="CDD" id="cd09917">
    <property type="entry name" value="F-box_SF"/>
    <property type="match status" value="1"/>
</dbReference>
<evidence type="ECO:0000313" key="3">
    <source>
        <dbReference type="EMBL" id="PBK65819.1"/>
    </source>
</evidence>
<keyword evidence="4" id="KW-1185">Reference proteome</keyword>
<protein>
    <recommendedName>
        <fullName evidence="2">F-box domain-containing protein</fullName>
    </recommendedName>
</protein>
<evidence type="ECO:0000313" key="4">
    <source>
        <dbReference type="Proteomes" id="UP000218334"/>
    </source>
</evidence>
<dbReference type="Proteomes" id="UP000218334">
    <property type="component" value="Unassembled WGS sequence"/>
</dbReference>
<feature type="compositionally biased region" description="Polar residues" evidence="1">
    <location>
        <begin position="25"/>
        <end position="45"/>
    </location>
</feature>
<evidence type="ECO:0000256" key="1">
    <source>
        <dbReference type="SAM" id="MobiDB-lite"/>
    </source>
</evidence>
<dbReference type="Gene3D" id="1.20.1280.50">
    <property type="match status" value="1"/>
</dbReference>
<dbReference type="Pfam" id="PF12937">
    <property type="entry name" value="F-box-like"/>
    <property type="match status" value="1"/>
</dbReference>
<dbReference type="SUPFAM" id="SSF81383">
    <property type="entry name" value="F-box domain"/>
    <property type="match status" value="1"/>
</dbReference>
<dbReference type="EMBL" id="KZ293443">
    <property type="protein sequence ID" value="PBK65819.1"/>
    <property type="molecule type" value="Genomic_DNA"/>
</dbReference>
<name>A0A2H3B4J4_9AGAR</name>
<reference evidence="4" key="1">
    <citation type="journal article" date="2017" name="Nat. Ecol. Evol.">
        <title>Genome expansion and lineage-specific genetic innovations in the forest pathogenic fungi Armillaria.</title>
        <authorList>
            <person name="Sipos G."/>
            <person name="Prasanna A.N."/>
            <person name="Walter M.C."/>
            <person name="O'Connor E."/>
            <person name="Balint B."/>
            <person name="Krizsan K."/>
            <person name="Kiss B."/>
            <person name="Hess J."/>
            <person name="Varga T."/>
            <person name="Slot J."/>
            <person name="Riley R."/>
            <person name="Boka B."/>
            <person name="Rigling D."/>
            <person name="Barry K."/>
            <person name="Lee J."/>
            <person name="Mihaltcheva S."/>
            <person name="LaButti K."/>
            <person name="Lipzen A."/>
            <person name="Waldron R."/>
            <person name="Moloney N.M."/>
            <person name="Sperisen C."/>
            <person name="Kredics L."/>
            <person name="Vagvoelgyi C."/>
            <person name="Patrignani A."/>
            <person name="Fitzpatrick D."/>
            <person name="Nagy I."/>
            <person name="Doyle S."/>
            <person name="Anderson J.B."/>
            <person name="Grigoriev I.V."/>
            <person name="Gueldener U."/>
            <person name="Muensterkoetter M."/>
            <person name="Nagy L.G."/>
        </authorList>
    </citation>
    <scope>NUCLEOTIDE SEQUENCE [LARGE SCALE GENOMIC DNA]</scope>
    <source>
        <strain evidence="4">28-4</strain>
    </source>
</reference>
<dbReference type="AlphaFoldDB" id="A0A2H3B4J4"/>
<sequence length="457" mass="51553">MVTSLNGTSLRSPGIKKPGRAGTAQLLTPATRPSLQMSSSGSTGEPPQLPQELLNAIIDCLSDDIPSLHACSLVCRAWTEHAQEHIFHEQHFCTPQDTRGDLHKFRDLLRMSPHLGAFVKVIKLDDFPDGWKNRVHPWRHHEMETASPEVFPLLTTLKSFSFQLMHNGVWDRVVGVSVADAYKSTLRTAFLTDVRLSWLTFDLYSNFLHLLSNLVAVREINLSAITIKSFDDVTSATERDDRGCLRLISVHLNLNASLLQHLTQWLLSDKSRFDLGQVRRLTVLSTRKPGTKAATLPSLGPLESILKRIEAGAVIHLGLENALSRPLSSFASLRNLKMIKLFTYILMDPSEWMSFFAQDIIEGELHAVEEFTVCLEVFQQKGLHGYNEDWLALDSVSGTGCHVRVRFVFFAVLEQYWDEAVSRFTNEIRAALPNLHCKNLLHLNFQAFNKTEGNDRC</sequence>
<gene>
    <name evidence="3" type="ORF">ARMSODRAFT_374666</name>
</gene>
<feature type="region of interest" description="Disordered" evidence="1">
    <location>
        <begin position="1"/>
        <end position="49"/>
    </location>
</feature>